<organism evidence="8 9">
    <name type="scientific">Meganyctiphanes norvegica</name>
    <name type="common">Northern krill</name>
    <name type="synonym">Thysanopoda norvegica</name>
    <dbReference type="NCBI Taxonomy" id="48144"/>
    <lineage>
        <taxon>Eukaryota</taxon>
        <taxon>Metazoa</taxon>
        <taxon>Ecdysozoa</taxon>
        <taxon>Arthropoda</taxon>
        <taxon>Crustacea</taxon>
        <taxon>Multicrustacea</taxon>
        <taxon>Malacostraca</taxon>
        <taxon>Eumalacostraca</taxon>
        <taxon>Eucarida</taxon>
        <taxon>Euphausiacea</taxon>
        <taxon>Euphausiidae</taxon>
        <taxon>Meganyctiphanes</taxon>
    </lineage>
</organism>
<dbReference type="GO" id="GO:0008406">
    <property type="term" value="P:gonad development"/>
    <property type="evidence" value="ECO:0007669"/>
    <property type="project" value="UniProtKB-ARBA"/>
</dbReference>
<feature type="compositionally biased region" description="Basic and acidic residues" evidence="6">
    <location>
        <begin position="250"/>
        <end position="260"/>
    </location>
</feature>
<evidence type="ECO:0000256" key="2">
    <source>
        <dbReference type="ARBA" id="ARBA00022782"/>
    </source>
</evidence>
<dbReference type="Proteomes" id="UP001497623">
    <property type="component" value="Unassembled WGS sequence"/>
</dbReference>
<dbReference type="GO" id="GO:0006357">
    <property type="term" value="P:regulation of transcription by RNA polymerase II"/>
    <property type="evidence" value="ECO:0007669"/>
    <property type="project" value="TreeGrafter"/>
</dbReference>
<evidence type="ECO:0000256" key="6">
    <source>
        <dbReference type="SAM" id="MobiDB-lite"/>
    </source>
</evidence>
<comment type="function">
    <text evidence="5">Putative transcription factor required for axon growth and guidance in the central and peripheral nervous systems. Repels CNS axons away from the midline by promoting the expression of the midline repellent sli and its receptor robo.</text>
</comment>
<dbReference type="GO" id="GO:0007464">
    <property type="term" value="P:R3/R4 cell fate commitment"/>
    <property type="evidence" value="ECO:0007669"/>
    <property type="project" value="UniProtKB-ARBA"/>
</dbReference>
<evidence type="ECO:0000313" key="9">
    <source>
        <dbReference type="Proteomes" id="UP001497623"/>
    </source>
</evidence>
<dbReference type="EMBL" id="CAXKWB010016286">
    <property type="protein sequence ID" value="CAL4115876.1"/>
    <property type="molecule type" value="Genomic_DNA"/>
</dbReference>
<feature type="domain" description="BTB" evidence="7">
    <location>
        <begin position="34"/>
        <end position="99"/>
    </location>
</feature>
<dbReference type="GO" id="GO:0048813">
    <property type="term" value="P:dendrite morphogenesis"/>
    <property type="evidence" value="ECO:0007669"/>
    <property type="project" value="UniProtKB-ARBA"/>
</dbReference>
<keyword evidence="3" id="KW-0524">Neurogenesis</keyword>
<evidence type="ECO:0000256" key="5">
    <source>
        <dbReference type="ARBA" id="ARBA00037382"/>
    </source>
</evidence>
<feature type="region of interest" description="Disordered" evidence="6">
    <location>
        <begin position="250"/>
        <end position="289"/>
    </location>
</feature>
<evidence type="ECO:0000256" key="4">
    <source>
        <dbReference type="ARBA" id="ARBA00023242"/>
    </source>
</evidence>
<dbReference type="GO" id="GO:0007526">
    <property type="term" value="P:larval somatic muscle development"/>
    <property type="evidence" value="ECO:0007669"/>
    <property type="project" value="UniProtKB-ARBA"/>
</dbReference>
<dbReference type="InterPro" id="IPR011333">
    <property type="entry name" value="SKP1/BTB/POZ_sf"/>
</dbReference>
<name>A0AAV2R9B8_MEGNR</name>
<dbReference type="GO" id="GO:0005634">
    <property type="term" value="C:nucleus"/>
    <property type="evidence" value="ECO:0007669"/>
    <property type="project" value="TreeGrafter"/>
</dbReference>
<dbReference type="PANTHER" id="PTHR23110">
    <property type="entry name" value="BTB DOMAIN TRANSCRIPTION FACTOR"/>
    <property type="match status" value="1"/>
</dbReference>
<keyword evidence="1" id="KW-0217">Developmental protein</keyword>
<dbReference type="InterPro" id="IPR051095">
    <property type="entry name" value="Dros_DevTransReg"/>
</dbReference>
<dbReference type="GO" id="GO:0016199">
    <property type="term" value="P:axon midline choice point recognition"/>
    <property type="evidence" value="ECO:0007669"/>
    <property type="project" value="UniProtKB-ARBA"/>
</dbReference>
<proteinExistence type="predicted"/>
<feature type="region of interest" description="Disordered" evidence="6">
    <location>
        <begin position="143"/>
        <end position="165"/>
    </location>
</feature>
<dbReference type="InterPro" id="IPR000210">
    <property type="entry name" value="BTB/POZ_dom"/>
</dbReference>
<dbReference type="GO" id="GO:0035167">
    <property type="term" value="P:larval lymph gland hemopoiesis"/>
    <property type="evidence" value="ECO:0007669"/>
    <property type="project" value="UniProtKB-ARBA"/>
</dbReference>
<dbReference type="Pfam" id="PF00651">
    <property type="entry name" value="BTB"/>
    <property type="match status" value="1"/>
</dbReference>
<keyword evidence="9" id="KW-1185">Reference proteome</keyword>
<evidence type="ECO:0000313" key="8">
    <source>
        <dbReference type="EMBL" id="CAL4115876.1"/>
    </source>
</evidence>
<dbReference type="PANTHER" id="PTHR23110:SF111">
    <property type="entry name" value="LONGITUDINALS LACKING PROTEIN, ISOFORMS F_I_K_T"/>
    <property type="match status" value="1"/>
</dbReference>
<keyword evidence="2" id="KW-0221">Differentiation</keyword>
<reference evidence="8 9" key="1">
    <citation type="submission" date="2024-05" db="EMBL/GenBank/DDBJ databases">
        <authorList>
            <person name="Wallberg A."/>
        </authorList>
    </citation>
    <scope>NUCLEOTIDE SEQUENCE [LARGE SCALE GENOMIC DNA]</scope>
</reference>
<protein>
    <recommendedName>
        <fullName evidence="7">BTB domain-containing protein</fullName>
    </recommendedName>
</protein>
<feature type="region of interest" description="Disordered" evidence="6">
    <location>
        <begin position="214"/>
        <end position="235"/>
    </location>
</feature>
<evidence type="ECO:0000256" key="1">
    <source>
        <dbReference type="ARBA" id="ARBA00022473"/>
    </source>
</evidence>
<dbReference type="PROSITE" id="PS50097">
    <property type="entry name" value="BTB"/>
    <property type="match status" value="1"/>
</dbReference>
<feature type="non-terminal residue" evidence="8">
    <location>
        <position position="1"/>
    </location>
</feature>
<accession>A0AAV2R9B8</accession>
<sequence>DGKMEDRLLNLKWSTRQTIFFENLKILREKSNYTDATLAVEDKFYPVHKLVMSTCSEYFNDIFEKTTCKSPVIVLKDVSSHDIEALLDYMYLGEVNVNQSDLASLLKTAKCLKIKGFAVSEEDVTKVIQNTTRSHDEYCWNSPSLKRRRHDSNSIPPNVLSPVPSPQMSSALLDNTGQTKSIPTYLILNTEQDEPQFVKVEIDDDDDEELCTLQDKSPGMGIAEDSNTNENETTDVKVEMDCEWEEEEIFRSENNHERGSSNDQDPLEGNGSDISKTLCEPEKHDNISLPGPKLQQIEHHSPCKKLLQHGHKAPNGCTLGRAKCDKFHPKMCHTSLTKRFCYNIDCQATHVTGTVRSPPENTKESKLREEKRRRVYSYYSSLLGVGKS</sequence>
<comment type="caution">
    <text evidence="8">The sequence shown here is derived from an EMBL/GenBank/DDBJ whole genome shotgun (WGS) entry which is preliminary data.</text>
</comment>
<dbReference type="SUPFAM" id="SSF54695">
    <property type="entry name" value="POZ domain"/>
    <property type="match status" value="1"/>
</dbReference>
<evidence type="ECO:0000259" key="7">
    <source>
        <dbReference type="PROSITE" id="PS50097"/>
    </source>
</evidence>
<dbReference type="AlphaFoldDB" id="A0AAV2R9B8"/>
<dbReference type="Gene3D" id="3.30.710.10">
    <property type="entry name" value="Potassium Channel Kv1.1, Chain A"/>
    <property type="match status" value="1"/>
</dbReference>
<dbReference type="GO" id="GO:0045467">
    <property type="term" value="P:R7 cell development"/>
    <property type="evidence" value="ECO:0007669"/>
    <property type="project" value="UniProtKB-ARBA"/>
</dbReference>
<keyword evidence="4" id="KW-0539">Nucleus</keyword>
<dbReference type="GO" id="GO:0045476">
    <property type="term" value="P:nurse cell apoptotic process"/>
    <property type="evidence" value="ECO:0007669"/>
    <property type="project" value="UniProtKB-ARBA"/>
</dbReference>
<gene>
    <name evidence="8" type="ORF">MNOR_LOCUS20788</name>
</gene>
<dbReference type="CDD" id="cd18315">
    <property type="entry name" value="BTB_POZ_BAB-like"/>
    <property type="match status" value="1"/>
</dbReference>
<evidence type="ECO:0000256" key="3">
    <source>
        <dbReference type="ARBA" id="ARBA00022902"/>
    </source>
</evidence>
<dbReference type="SMART" id="SM00225">
    <property type="entry name" value="BTB"/>
    <property type="match status" value="1"/>
</dbReference>